<protein>
    <submittedName>
        <fullName evidence="1">Uncharacterized protein</fullName>
    </submittedName>
</protein>
<evidence type="ECO:0000313" key="2">
    <source>
        <dbReference type="Proteomes" id="UP000322699"/>
    </source>
</evidence>
<reference evidence="1 2" key="1">
    <citation type="submission" date="2019-08" db="EMBL/GenBank/DDBJ databases">
        <title>Deep-cultivation of Planctomycetes and their phenomic and genomic characterization uncovers novel biology.</title>
        <authorList>
            <person name="Wiegand S."/>
            <person name="Jogler M."/>
            <person name="Boedeker C."/>
            <person name="Pinto D."/>
            <person name="Vollmers J."/>
            <person name="Rivas-Marin E."/>
            <person name="Kohn T."/>
            <person name="Peeters S.H."/>
            <person name="Heuer A."/>
            <person name="Rast P."/>
            <person name="Oberbeckmann S."/>
            <person name="Bunk B."/>
            <person name="Jeske O."/>
            <person name="Meyerdierks A."/>
            <person name="Storesund J.E."/>
            <person name="Kallscheuer N."/>
            <person name="Luecker S."/>
            <person name="Lage O.M."/>
            <person name="Pohl T."/>
            <person name="Merkel B.J."/>
            <person name="Hornburger P."/>
            <person name="Mueller R.-W."/>
            <person name="Bruemmer F."/>
            <person name="Labrenz M."/>
            <person name="Spormann A.M."/>
            <person name="Op Den Camp H."/>
            <person name="Overmann J."/>
            <person name="Amann R."/>
            <person name="Jetten M.S.M."/>
            <person name="Mascher T."/>
            <person name="Medema M.H."/>
            <person name="Devos D.P."/>
            <person name="Kaster A.-K."/>
            <person name="Ovreas L."/>
            <person name="Rohde M."/>
            <person name="Galperin M.Y."/>
            <person name="Jogler C."/>
        </authorList>
    </citation>
    <scope>NUCLEOTIDE SEQUENCE [LARGE SCALE GENOMIC DNA]</scope>
    <source>
        <strain evidence="1 2">LF1</strain>
    </source>
</reference>
<dbReference type="EMBL" id="VRLW01000001">
    <property type="protein sequence ID" value="KAA1258818.1"/>
    <property type="molecule type" value="Genomic_DNA"/>
</dbReference>
<keyword evidence="2" id="KW-1185">Reference proteome</keyword>
<dbReference type="AlphaFoldDB" id="A0A5B1CCB3"/>
<accession>A0A5B1CCB3</accession>
<proteinExistence type="predicted"/>
<organism evidence="1 2">
    <name type="scientific">Rubripirellula obstinata</name>
    <dbReference type="NCBI Taxonomy" id="406547"/>
    <lineage>
        <taxon>Bacteria</taxon>
        <taxon>Pseudomonadati</taxon>
        <taxon>Planctomycetota</taxon>
        <taxon>Planctomycetia</taxon>
        <taxon>Pirellulales</taxon>
        <taxon>Pirellulaceae</taxon>
        <taxon>Rubripirellula</taxon>
    </lineage>
</organism>
<name>A0A5B1CCB3_9BACT</name>
<gene>
    <name evidence="1" type="ORF">LF1_13420</name>
</gene>
<comment type="caution">
    <text evidence="1">The sequence shown here is derived from an EMBL/GenBank/DDBJ whole genome shotgun (WGS) entry which is preliminary data.</text>
</comment>
<sequence>MENLGCITDCLRSVKIKSSLMRRIEDARIPLVSISRISHFPLTITEVARDLPAADPARVQSSLIDPRS</sequence>
<evidence type="ECO:0000313" key="1">
    <source>
        <dbReference type="EMBL" id="KAA1258818.1"/>
    </source>
</evidence>
<dbReference type="Proteomes" id="UP000322699">
    <property type="component" value="Unassembled WGS sequence"/>
</dbReference>